<dbReference type="InterPro" id="IPR017684">
    <property type="entry name" value="Phosphono-pyrv_decarboxylase"/>
</dbReference>
<sequence length="377" mass="38461">MTSATAFLDALAGIGVRFVSGVPCSYFSAPLQLIDTHPDLTYVPAANEGGALAAAAGAQLAGTGSAVLIQNSGFGNLINPLTSLLLPYRIPVLIVMSMRGWPSATAGEPQHRIMGQVIPSWLRTIDVPFAELTAGGPRVTDVFDRAGQHLQQGDPVVLLVGKGAIEAAPAPGTAPPPGITSTTLVTTVLEQLRSDEPVLSTTGYLSRALFQAGDRPGNFYMQGSMGHVAAVALGVALRHPTQRVVALDGDGAALMHLGTFAAVGGAAPSNLVHIVFDNGGYESTGGQPVPATVDFAAVAAACGYRTTLTASDQDGLRDTVTHALSAPGPVLLTVRGVPGGAAGGTRASEGITVDAIATRFQAQLTGPALHHSQRSDR</sequence>
<evidence type="ECO:0000313" key="6">
    <source>
        <dbReference type="EMBL" id="MBB3097775.1"/>
    </source>
</evidence>
<dbReference type="AlphaFoldDB" id="A0A7W5AKJ3"/>
<dbReference type="InterPro" id="IPR000399">
    <property type="entry name" value="TPP-bd_CS"/>
</dbReference>
<feature type="domain" description="Thiamine pyrophosphate enzyme TPP-binding" evidence="4">
    <location>
        <begin position="216"/>
        <end position="334"/>
    </location>
</feature>
<dbReference type="InterPro" id="IPR051818">
    <property type="entry name" value="TPP_dependent_decarboxylase"/>
</dbReference>
<reference evidence="6 7" key="1">
    <citation type="submission" date="2020-08" db="EMBL/GenBank/DDBJ databases">
        <title>Genomic Encyclopedia of Type Strains, Phase III (KMG-III): the genomes of soil and plant-associated and newly described type strains.</title>
        <authorList>
            <person name="Whitman W."/>
        </authorList>
    </citation>
    <scope>NUCLEOTIDE SEQUENCE [LARGE SCALE GENOMIC DNA]</scope>
    <source>
        <strain evidence="6 7">CECT 3287</strain>
    </source>
</reference>
<dbReference type="InterPro" id="IPR011766">
    <property type="entry name" value="TPP_enzyme_TPP-bd"/>
</dbReference>
<dbReference type="Gene3D" id="3.40.50.970">
    <property type="match status" value="2"/>
</dbReference>
<dbReference type="PROSITE" id="PS00187">
    <property type="entry name" value="TPP_ENZYMES"/>
    <property type="match status" value="1"/>
</dbReference>
<comment type="caution">
    <text evidence="6">The sequence shown here is derived from an EMBL/GenBank/DDBJ whole genome shotgun (WGS) entry which is preliminary data.</text>
</comment>
<dbReference type="EMBL" id="JACHXF010000012">
    <property type="protein sequence ID" value="MBB3097775.1"/>
    <property type="molecule type" value="Genomic_DNA"/>
</dbReference>
<dbReference type="SUPFAM" id="SSF52518">
    <property type="entry name" value="Thiamin diphosphate-binding fold (THDP-binding)"/>
    <property type="match status" value="2"/>
</dbReference>
<keyword evidence="6" id="KW-0670">Pyruvate</keyword>
<accession>A0A7W5AKJ3</accession>
<keyword evidence="7" id="KW-1185">Reference proteome</keyword>
<evidence type="ECO:0000259" key="5">
    <source>
        <dbReference type="Pfam" id="PF02776"/>
    </source>
</evidence>
<keyword evidence="2" id="KW-0786">Thiamine pyrophosphate</keyword>
<evidence type="ECO:0000256" key="1">
    <source>
        <dbReference type="ARBA" id="ARBA00022793"/>
    </source>
</evidence>
<organism evidence="6 7">
    <name type="scientific">Actinoplanes campanulatus</name>
    <dbReference type="NCBI Taxonomy" id="113559"/>
    <lineage>
        <taxon>Bacteria</taxon>
        <taxon>Bacillati</taxon>
        <taxon>Actinomycetota</taxon>
        <taxon>Actinomycetes</taxon>
        <taxon>Micromonosporales</taxon>
        <taxon>Micromonosporaceae</taxon>
        <taxon>Actinoplanes</taxon>
    </lineage>
</organism>
<dbReference type="PANTHER" id="PTHR42818">
    <property type="entry name" value="SULFOPYRUVATE DECARBOXYLASE SUBUNIT ALPHA"/>
    <property type="match status" value="1"/>
</dbReference>
<dbReference type="RefSeq" id="WP_183223207.1">
    <property type="nucleotide sequence ID" value="NZ_BMPW01000019.1"/>
</dbReference>
<dbReference type="GO" id="GO:0000287">
    <property type="term" value="F:magnesium ion binding"/>
    <property type="evidence" value="ECO:0007669"/>
    <property type="project" value="InterPro"/>
</dbReference>
<dbReference type="GO" id="GO:0033980">
    <property type="term" value="F:phosphonopyruvate decarboxylase activity"/>
    <property type="evidence" value="ECO:0007669"/>
    <property type="project" value="UniProtKB-EC"/>
</dbReference>
<dbReference type="GO" id="GO:0032923">
    <property type="term" value="P:organic phosphonate biosynthetic process"/>
    <property type="evidence" value="ECO:0007669"/>
    <property type="project" value="InterPro"/>
</dbReference>
<keyword evidence="1" id="KW-0210">Decarboxylase</keyword>
<dbReference type="GO" id="GO:0030976">
    <property type="term" value="F:thiamine pyrophosphate binding"/>
    <property type="evidence" value="ECO:0007669"/>
    <property type="project" value="InterPro"/>
</dbReference>
<dbReference type="Pfam" id="PF02775">
    <property type="entry name" value="TPP_enzyme_C"/>
    <property type="match status" value="1"/>
</dbReference>
<dbReference type="NCBIfam" id="TIGR03297">
    <property type="entry name" value="Ppyr-DeCO2ase"/>
    <property type="match status" value="1"/>
</dbReference>
<protein>
    <submittedName>
        <fullName evidence="6">Phosphonopyruvate decarboxylase</fullName>
        <ecNumber evidence="6">4.1.1.82</ecNumber>
    </submittedName>
</protein>
<evidence type="ECO:0000256" key="3">
    <source>
        <dbReference type="ARBA" id="ARBA00023239"/>
    </source>
</evidence>
<dbReference type="PANTHER" id="PTHR42818:SF1">
    <property type="entry name" value="SULFOPYRUVATE DECARBOXYLASE"/>
    <property type="match status" value="1"/>
</dbReference>
<evidence type="ECO:0000259" key="4">
    <source>
        <dbReference type="Pfam" id="PF02775"/>
    </source>
</evidence>
<dbReference type="Pfam" id="PF02776">
    <property type="entry name" value="TPP_enzyme_N"/>
    <property type="match status" value="1"/>
</dbReference>
<gene>
    <name evidence="6" type="ORF">FHR83_005459</name>
</gene>
<dbReference type="EC" id="4.1.1.82" evidence="6"/>
<dbReference type="InterPro" id="IPR012001">
    <property type="entry name" value="Thiamin_PyroP_enz_TPP-bd_dom"/>
</dbReference>
<evidence type="ECO:0000256" key="2">
    <source>
        <dbReference type="ARBA" id="ARBA00023052"/>
    </source>
</evidence>
<name>A0A7W5AKJ3_9ACTN</name>
<keyword evidence="3 6" id="KW-0456">Lyase</keyword>
<evidence type="ECO:0000313" key="7">
    <source>
        <dbReference type="Proteomes" id="UP000590749"/>
    </source>
</evidence>
<dbReference type="Proteomes" id="UP000590749">
    <property type="component" value="Unassembled WGS sequence"/>
</dbReference>
<feature type="domain" description="Thiamine pyrophosphate enzyme N-terminal TPP-binding" evidence="5">
    <location>
        <begin position="1"/>
        <end position="97"/>
    </location>
</feature>
<dbReference type="InterPro" id="IPR029061">
    <property type="entry name" value="THDP-binding"/>
</dbReference>
<proteinExistence type="predicted"/>